<dbReference type="Pfam" id="PF00648">
    <property type="entry name" value="Peptidase_C2"/>
    <property type="match status" value="1"/>
</dbReference>
<comment type="caution">
    <text evidence="8">The sequence shown here is derived from an EMBL/GenBank/DDBJ whole genome shotgun (WGS) entry which is preliminary data.</text>
</comment>
<evidence type="ECO:0000256" key="3">
    <source>
        <dbReference type="ARBA" id="ARBA00022801"/>
    </source>
</evidence>
<reference evidence="8" key="1">
    <citation type="submission" date="2023-10" db="EMBL/GenBank/DDBJ databases">
        <authorList>
            <person name="Chen Y."/>
            <person name="Shah S."/>
            <person name="Dougan E. K."/>
            <person name="Thang M."/>
            <person name="Chan C."/>
        </authorList>
    </citation>
    <scope>NUCLEOTIDE SEQUENCE [LARGE SCALE GENOMIC DNA]</scope>
</reference>
<dbReference type="EMBL" id="CAUYUJ010014555">
    <property type="protein sequence ID" value="CAK0843157.1"/>
    <property type="molecule type" value="Genomic_DNA"/>
</dbReference>
<name>A0ABN9TBR4_9DINO</name>
<evidence type="ECO:0000256" key="5">
    <source>
        <dbReference type="PROSITE-ProRule" id="PRU00239"/>
    </source>
</evidence>
<evidence type="ECO:0000256" key="4">
    <source>
        <dbReference type="ARBA" id="ARBA00022807"/>
    </source>
</evidence>
<dbReference type="PANTHER" id="PTHR10183">
    <property type="entry name" value="CALPAIN"/>
    <property type="match status" value="1"/>
</dbReference>
<accession>A0ABN9TBR4</accession>
<keyword evidence="9" id="KW-1185">Reference proteome</keyword>
<gene>
    <name evidence="8" type="ORF">PCOR1329_LOCUS37590</name>
</gene>
<dbReference type="Gene3D" id="3.90.70.10">
    <property type="entry name" value="Cysteine proteinases"/>
    <property type="match status" value="1"/>
</dbReference>
<feature type="active site" evidence="5">
    <location>
        <position position="959"/>
    </location>
</feature>
<feature type="active site" evidence="5">
    <location>
        <position position="728"/>
    </location>
</feature>
<dbReference type="SUPFAM" id="SSF54001">
    <property type="entry name" value="Cysteine proteinases"/>
    <property type="match status" value="1"/>
</dbReference>
<dbReference type="InterPro" id="IPR038765">
    <property type="entry name" value="Papain-like_cys_pep_sf"/>
</dbReference>
<proteinExistence type="inferred from homology"/>
<feature type="domain" description="Calpain catalytic" evidence="7">
    <location>
        <begin position="685"/>
        <end position="1001"/>
    </location>
</feature>
<evidence type="ECO:0000313" key="8">
    <source>
        <dbReference type="EMBL" id="CAK0843157.1"/>
    </source>
</evidence>
<evidence type="ECO:0000259" key="7">
    <source>
        <dbReference type="PROSITE" id="PS50203"/>
    </source>
</evidence>
<feature type="active site" evidence="5">
    <location>
        <position position="934"/>
    </location>
</feature>
<dbReference type="InterPro" id="IPR001300">
    <property type="entry name" value="Peptidase_C2_calpain_cat"/>
</dbReference>
<dbReference type="Proteomes" id="UP001189429">
    <property type="component" value="Unassembled WGS sequence"/>
</dbReference>
<evidence type="ECO:0000313" key="9">
    <source>
        <dbReference type="Proteomes" id="UP001189429"/>
    </source>
</evidence>
<evidence type="ECO:0000256" key="2">
    <source>
        <dbReference type="ARBA" id="ARBA00022670"/>
    </source>
</evidence>
<dbReference type="InterPro" id="IPR022684">
    <property type="entry name" value="Calpain_cysteine_protease"/>
</dbReference>
<keyword evidence="4 5" id="KW-0788">Thiol protease</keyword>
<organism evidence="8 9">
    <name type="scientific">Prorocentrum cordatum</name>
    <dbReference type="NCBI Taxonomy" id="2364126"/>
    <lineage>
        <taxon>Eukaryota</taxon>
        <taxon>Sar</taxon>
        <taxon>Alveolata</taxon>
        <taxon>Dinophyceae</taxon>
        <taxon>Prorocentrales</taxon>
        <taxon>Prorocentraceae</taxon>
        <taxon>Prorocentrum</taxon>
    </lineage>
</organism>
<sequence length="1022" mass="108458">MWEVVASTLGLEADASGRAVEGAGLAKLRARAMLLSLENIGGRQAAWPMAVQQAAWRDRAKAQGRMVRPLALGDRVASRVKGAPRSMLAERAADLESLSARLVGRESVEQKRLEPRWIIESSSSFAAAPKAPPAAGALLAMVPSLEAFSGVFQEVFGAAESGAGALGEVAPEDIGCPACRGQRGGRARGEPCRLGPLLRDGGGGVLIAAAAMHIRARRAEGVAWVMLAAALADEAGGQGLASAGFREEREGWGRAPLEGVGSLRGKGACWPVGARERCGLRAPVIVPMSTAFAKKPPGEARGFYAASVDIGSSRAPFALAATSAWRVGALGVEARRAQIAICELQASPRARAEKQGRELLKMTVELDGCRCQLQRSSADPAVWAARDQETDQTLGLLLARVGDFILVGPKGLVEDLNAAASEALMIGERALRYWAGSRGFGLLCAAGSAGDTEETDEIVLEVYTDASMGEAGAQSVAAPATFGQVVDCRSTRQAVGPFSTAKAEVEENAVGETMLAATRATLESLGSLVSPEMLVDSAAANLAPSGQGLWTARPLTTKARAVRSRAQRGFLMITQVGTADQRADGLTKSGGPKAVAISSAPVRAAQRAAPAEQQRARRARGAGRRVRARAMGGSLAPACAAEHPLARCAPEWASGDAPDGVCGRGRRRAGGKFVDPNFRLEATTWIRLPDLLEMNGCLEAGDLEGTPRLVWDDCIEPGDLTQGGLGNCWLVFPHAVRELFVEVDVARGRYVVRLYDMDRAAWENVEVDDFIPCTREEDWSRLKVTSGADGGRRYRHEDVYDQRGRKKVPGKWAVAKFVGCYAHLAGGSEPYALSAFTGFPLVYCFARPPAGADEAKAALGRWDRHGSQHFGRGVTGHALAEVDGAEAPLNDREMWAKVIKYEAQNYLMTSSITKFQQPESTRGFFRPDGLVLGHAYSLISGKTAVKSNGDVVSLVLLRNPHGDVTESEDGVFDSHWRGAWCNGSANWVKHPEVAVQASGIFTPPIRPNLPSVLLRHAGPTDV</sequence>
<dbReference type="SMART" id="SM00230">
    <property type="entry name" value="CysPc"/>
    <property type="match status" value="1"/>
</dbReference>
<dbReference type="PANTHER" id="PTHR10183:SF379">
    <property type="entry name" value="CALPAIN-5"/>
    <property type="match status" value="1"/>
</dbReference>
<feature type="region of interest" description="Disordered" evidence="6">
    <location>
        <begin position="601"/>
        <end position="624"/>
    </location>
</feature>
<protein>
    <recommendedName>
        <fullName evidence="7">Calpain catalytic domain-containing protein</fullName>
    </recommendedName>
</protein>
<evidence type="ECO:0000256" key="1">
    <source>
        <dbReference type="ARBA" id="ARBA00007623"/>
    </source>
</evidence>
<keyword evidence="3 5" id="KW-0378">Hydrolase</keyword>
<dbReference type="PROSITE" id="PS50203">
    <property type="entry name" value="CALPAIN_CAT"/>
    <property type="match status" value="1"/>
</dbReference>
<keyword evidence="2 5" id="KW-0645">Protease</keyword>
<evidence type="ECO:0000256" key="6">
    <source>
        <dbReference type="SAM" id="MobiDB-lite"/>
    </source>
</evidence>
<comment type="similarity">
    <text evidence="1">Belongs to the peptidase C2 family.</text>
</comment>
<feature type="compositionally biased region" description="Low complexity" evidence="6">
    <location>
        <begin position="601"/>
        <end position="613"/>
    </location>
</feature>